<evidence type="ECO:0000313" key="1">
    <source>
        <dbReference type="EMBL" id="KAF9648573.1"/>
    </source>
</evidence>
<protein>
    <submittedName>
        <fullName evidence="1">Uncharacterized protein</fullName>
    </submittedName>
</protein>
<dbReference type="Proteomes" id="UP000886501">
    <property type="component" value="Unassembled WGS sequence"/>
</dbReference>
<comment type="caution">
    <text evidence="1">The sequence shown here is derived from an EMBL/GenBank/DDBJ whole genome shotgun (WGS) entry which is preliminary data.</text>
</comment>
<accession>A0ACB6ZGI9</accession>
<reference evidence="1" key="2">
    <citation type="journal article" date="2020" name="Nat. Commun.">
        <title>Large-scale genome sequencing of mycorrhizal fungi provides insights into the early evolution of symbiotic traits.</title>
        <authorList>
            <person name="Miyauchi S."/>
            <person name="Kiss E."/>
            <person name="Kuo A."/>
            <person name="Drula E."/>
            <person name="Kohler A."/>
            <person name="Sanchez-Garcia M."/>
            <person name="Morin E."/>
            <person name="Andreopoulos B."/>
            <person name="Barry K.W."/>
            <person name="Bonito G."/>
            <person name="Buee M."/>
            <person name="Carver A."/>
            <person name="Chen C."/>
            <person name="Cichocki N."/>
            <person name="Clum A."/>
            <person name="Culley D."/>
            <person name="Crous P.W."/>
            <person name="Fauchery L."/>
            <person name="Girlanda M."/>
            <person name="Hayes R.D."/>
            <person name="Keri Z."/>
            <person name="LaButti K."/>
            <person name="Lipzen A."/>
            <person name="Lombard V."/>
            <person name="Magnuson J."/>
            <person name="Maillard F."/>
            <person name="Murat C."/>
            <person name="Nolan M."/>
            <person name="Ohm R.A."/>
            <person name="Pangilinan J."/>
            <person name="Pereira M.F."/>
            <person name="Perotto S."/>
            <person name="Peter M."/>
            <person name="Pfister S."/>
            <person name="Riley R."/>
            <person name="Sitrit Y."/>
            <person name="Stielow J.B."/>
            <person name="Szollosi G."/>
            <person name="Zifcakova L."/>
            <person name="Stursova M."/>
            <person name="Spatafora J.W."/>
            <person name="Tedersoo L."/>
            <person name="Vaario L.M."/>
            <person name="Yamada A."/>
            <person name="Yan M."/>
            <person name="Wang P."/>
            <person name="Xu J."/>
            <person name="Bruns T."/>
            <person name="Baldrian P."/>
            <person name="Vilgalys R."/>
            <person name="Dunand C."/>
            <person name="Henrissat B."/>
            <person name="Grigoriev I.V."/>
            <person name="Hibbett D."/>
            <person name="Nagy L.G."/>
            <person name="Martin F.M."/>
        </authorList>
    </citation>
    <scope>NUCLEOTIDE SEQUENCE</scope>
    <source>
        <strain evidence="1">P2</strain>
    </source>
</reference>
<keyword evidence="2" id="KW-1185">Reference proteome</keyword>
<reference evidence="1" key="1">
    <citation type="submission" date="2019-10" db="EMBL/GenBank/DDBJ databases">
        <authorList>
            <consortium name="DOE Joint Genome Institute"/>
            <person name="Kuo A."/>
            <person name="Miyauchi S."/>
            <person name="Kiss E."/>
            <person name="Drula E."/>
            <person name="Kohler A."/>
            <person name="Sanchez-Garcia M."/>
            <person name="Andreopoulos B."/>
            <person name="Barry K.W."/>
            <person name="Bonito G."/>
            <person name="Buee M."/>
            <person name="Carver A."/>
            <person name="Chen C."/>
            <person name="Cichocki N."/>
            <person name="Clum A."/>
            <person name="Culley D."/>
            <person name="Crous P.W."/>
            <person name="Fauchery L."/>
            <person name="Girlanda M."/>
            <person name="Hayes R."/>
            <person name="Keri Z."/>
            <person name="Labutti K."/>
            <person name="Lipzen A."/>
            <person name="Lombard V."/>
            <person name="Magnuson J."/>
            <person name="Maillard F."/>
            <person name="Morin E."/>
            <person name="Murat C."/>
            <person name="Nolan M."/>
            <person name="Ohm R."/>
            <person name="Pangilinan J."/>
            <person name="Pereira M."/>
            <person name="Perotto S."/>
            <person name="Peter M."/>
            <person name="Riley R."/>
            <person name="Sitrit Y."/>
            <person name="Stielow B."/>
            <person name="Szollosi G."/>
            <person name="Zifcakova L."/>
            <person name="Stursova M."/>
            <person name="Spatafora J.W."/>
            <person name="Tedersoo L."/>
            <person name="Vaario L.-M."/>
            <person name="Yamada A."/>
            <person name="Yan M."/>
            <person name="Wang P."/>
            <person name="Xu J."/>
            <person name="Bruns T."/>
            <person name="Baldrian P."/>
            <person name="Vilgalys R."/>
            <person name="Henrissat B."/>
            <person name="Grigoriev I.V."/>
            <person name="Hibbett D."/>
            <person name="Nagy L.G."/>
            <person name="Martin F.M."/>
        </authorList>
    </citation>
    <scope>NUCLEOTIDE SEQUENCE</scope>
    <source>
        <strain evidence="1">P2</strain>
    </source>
</reference>
<evidence type="ECO:0000313" key="2">
    <source>
        <dbReference type="Proteomes" id="UP000886501"/>
    </source>
</evidence>
<dbReference type="EMBL" id="MU118011">
    <property type="protein sequence ID" value="KAF9648573.1"/>
    <property type="molecule type" value="Genomic_DNA"/>
</dbReference>
<organism evidence="1 2">
    <name type="scientific">Thelephora ganbajun</name>
    <name type="common">Ganba fungus</name>
    <dbReference type="NCBI Taxonomy" id="370292"/>
    <lineage>
        <taxon>Eukaryota</taxon>
        <taxon>Fungi</taxon>
        <taxon>Dikarya</taxon>
        <taxon>Basidiomycota</taxon>
        <taxon>Agaricomycotina</taxon>
        <taxon>Agaricomycetes</taxon>
        <taxon>Thelephorales</taxon>
        <taxon>Thelephoraceae</taxon>
        <taxon>Thelephora</taxon>
    </lineage>
</organism>
<gene>
    <name evidence="1" type="ORF">BDM02DRAFT_3096258</name>
</gene>
<proteinExistence type="predicted"/>
<sequence length="672" mass="76073">MFPRGERFPPPKVSDVPGPNSYHVNPDSQLDSYKHGAFLEKADRFTETKPSDVPGPASYPQSDYGATNKPSAKRIVSATNERYTTLQRQVEELERMHAESRKTHKAEVERLKQELARDQKLNSEHTSQIDKLKKQNDSLDVKLENTRKQNLVDQAEIKELRAKLRMSENERGHLALKSEESGDTKKLLAALEAKRKEELRERDKRIAELEKSVANEQRRNEVLEGKLLESKGRTQQELDEARKTISSLETKAAGAEENVASARMGAVQREEELIGQLEAARAMVQQVAQEYGRLASSTVPKASYDVLKHENYSLQLNTNRLQRKFAIADSEANEMVELLKTSRDQSRALEHILRRVWADLDSHANTLSEAPLAVDKTPSDDYVELEACLANIALDESTRRNEAVSAQLSSFELFAHWYKTLGRTLLHDYSLTCTELSAAAEEKQAHQNAITVATTHMSALSTQLEAAKLQTDSIQRQAAELLEKLEVAKAREASLEEEKAQREKSIKAEKQAAKERLEREKEMVKHLQTSMERQRFAEDEMRSEISALSKALAESEDYAHAYQTLVDEVNALVDRNALAEEEAQQLSKFNAELLSHKNPAQKIMYVDRIRQELADNKQQLLLVTRELDNALASNETLEKELGMYTAVTVPTREKPRAAMTRVTRMPLSSINP</sequence>
<name>A0ACB6ZGI9_THEGA</name>